<evidence type="ECO:0008006" key="3">
    <source>
        <dbReference type="Google" id="ProtNLM"/>
    </source>
</evidence>
<gene>
    <name evidence="1" type="ORF">PMC74_12415</name>
</gene>
<dbReference type="Gene3D" id="3.40.50.1820">
    <property type="entry name" value="alpha/beta hydrolase"/>
    <property type="match status" value="1"/>
</dbReference>
<protein>
    <recommendedName>
        <fullName evidence="3">PGAP1-like protein</fullName>
    </recommendedName>
</protein>
<dbReference type="RefSeq" id="WP_047583711.1">
    <property type="nucleotide sequence ID" value="NZ_CP116669.1"/>
</dbReference>
<sequence length="330" mass="37360">MRKYAVVFVHGLAKKPSPEKLEEIWRWGLERADTPAPFHGQNPGIDLDTQGVPGLFNYYADVFYGTDYETDLDAFYESRDGSVVDLGSLHQIAGELAIPTPANEKEARFLAEVERKMREAPFPPEPPCLVAHPAAQQPTQLEIASWLPGPVKEAIIKKAAMEAYYFLFNKDYARPADGAIFKVRDELRQRLIDDLRKAAEQANKLVLVTHSMGTMIAYDVLRNCKQCPPVEVLFTLGSPLGITEVQEQLRADGLQHVDFPPGLGRWINVYDPLDPICGADPRMDDFRPTQGRRVEDVRESNWGNWRHTVTHYFAGRQFRSLLMHTLGISR</sequence>
<proteinExistence type="predicted"/>
<evidence type="ECO:0000313" key="1">
    <source>
        <dbReference type="EMBL" id="WCI02640.1"/>
    </source>
</evidence>
<dbReference type="Proteomes" id="UP001214301">
    <property type="component" value="Chromosome"/>
</dbReference>
<name>A0ABY7RGD8_9PSED</name>
<dbReference type="InterPro" id="IPR029058">
    <property type="entry name" value="AB_hydrolase_fold"/>
</dbReference>
<accession>A0ABY7RGD8</accession>
<evidence type="ECO:0000313" key="2">
    <source>
        <dbReference type="Proteomes" id="UP001214301"/>
    </source>
</evidence>
<dbReference type="SUPFAM" id="SSF53474">
    <property type="entry name" value="alpha/beta-Hydrolases"/>
    <property type="match status" value="1"/>
</dbReference>
<reference evidence="1 2" key="1">
    <citation type="journal article" date="2020" name="Front. Microbiol.">
        <title>Toward Biorecycling: Isolation of a Soil Bacterium That Grows on a Polyurethane Oligomer and Monomer.</title>
        <authorList>
            <person name="Espinosa M.J.C."/>
            <person name="Blanco A.C."/>
            <person name="Schmidgall T."/>
            <person name="Atanasoff-Kardjalieff A.K."/>
            <person name="Kappelmeyer U."/>
            <person name="Tischler D."/>
            <person name="Pieper D.H."/>
            <person name="Heipieper H.J."/>
            <person name="Eberlein C."/>
        </authorList>
    </citation>
    <scope>NUCLEOTIDE SEQUENCE [LARGE SCALE GENOMIC DNA]</scope>
    <source>
        <strain evidence="1 2">TDA1</strain>
    </source>
</reference>
<keyword evidence="2" id="KW-1185">Reference proteome</keyword>
<dbReference type="EMBL" id="CP116669">
    <property type="protein sequence ID" value="WCI02640.1"/>
    <property type="molecule type" value="Genomic_DNA"/>
</dbReference>
<organism evidence="1 2">
    <name type="scientific">Pseudomonas capeferrum</name>
    <dbReference type="NCBI Taxonomy" id="1495066"/>
    <lineage>
        <taxon>Bacteria</taxon>
        <taxon>Pseudomonadati</taxon>
        <taxon>Pseudomonadota</taxon>
        <taxon>Gammaproteobacteria</taxon>
        <taxon>Pseudomonadales</taxon>
        <taxon>Pseudomonadaceae</taxon>
        <taxon>Pseudomonas</taxon>
    </lineage>
</organism>